<feature type="domain" description="Calcineurin-like phosphoesterase" evidence="3">
    <location>
        <begin position="123"/>
        <end position="368"/>
    </location>
</feature>
<organism evidence="5 6">
    <name type="scientific">Pseudoduganella buxea</name>
    <dbReference type="NCBI Taxonomy" id="1949069"/>
    <lineage>
        <taxon>Bacteria</taxon>
        <taxon>Pseudomonadati</taxon>
        <taxon>Pseudomonadota</taxon>
        <taxon>Betaproteobacteria</taxon>
        <taxon>Burkholderiales</taxon>
        <taxon>Oxalobacteraceae</taxon>
        <taxon>Telluria group</taxon>
        <taxon>Pseudoduganella</taxon>
    </lineage>
</organism>
<reference evidence="4" key="1">
    <citation type="journal article" date="2014" name="Int. J. Syst. Evol. Microbiol.">
        <title>Complete genome of a new Firmicutes species belonging to the dominant human colonic microbiota ('Ruminococcus bicirculans') reveals two chromosomes and a selective capacity to utilize plant glucans.</title>
        <authorList>
            <consortium name="NISC Comparative Sequencing Program"/>
            <person name="Wegmann U."/>
            <person name="Louis P."/>
            <person name="Goesmann A."/>
            <person name="Henrissat B."/>
            <person name="Duncan S.H."/>
            <person name="Flint H.J."/>
        </authorList>
    </citation>
    <scope>NUCLEOTIDE SEQUENCE</scope>
    <source>
        <strain evidence="4">CGMCC 1.15931</strain>
    </source>
</reference>
<dbReference type="RefSeq" id="WP_155470786.1">
    <property type="nucleotide sequence ID" value="NZ_BMKG01000005.1"/>
</dbReference>
<evidence type="ECO:0000313" key="7">
    <source>
        <dbReference type="Proteomes" id="UP000622638"/>
    </source>
</evidence>
<evidence type="ECO:0000313" key="5">
    <source>
        <dbReference type="EMBL" id="MTV53476.1"/>
    </source>
</evidence>
<protein>
    <submittedName>
        <fullName evidence="5">Metallophosphoesterase</fullName>
    </submittedName>
    <submittedName>
        <fullName evidence="4">Phosphatase</fullName>
    </submittedName>
</protein>
<dbReference type="SUPFAM" id="SSF56300">
    <property type="entry name" value="Metallo-dependent phosphatases"/>
    <property type="match status" value="1"/>
</dbReference>
<dbReference type="EMBL" id="BMKG01000005">
    <property type="protein sequence ID" value="GGB95291.1"/>
    <property type="molecule type" value="Genomic_DNA"/>
</dbReference>
<dbReference type="Proteomes" id="UP000622638">
    <property type="component" value="Unassembled WGS sequence"/>
</dbReference>
<gene>
    <name evidence="4" type="ORF">GCM10011572_16590</name>
    <name evidence="5" type="ORF">GM672_12135</name>
</gene>
<evidence type="ECO:0000256" key="2">
    <source>
        <dbReference type="SAM" id="SignalP"/>
    </source>
</evidence>
<dbReference type="Gene3D" id="3.60.21.10">
    <property type="match status" value="1"/>
</dbReference>
<evidence type="ECO:0000256" key="1">
    <source>
        <dbReference type="SAM" id="MobiDB-lite"/>
    </source>
</evidence>
<proteinExistence type="predicted"/>
<feature type="region of interest" description="Disordered" evidence="1">
    <location>
        <begin position="68"/>
        <end position="90"/>
    </location>
</feature>
<evidence type="ECO:0000259" key="3">
    <source>
        <dbReference type="Pfam" id="PF00149"/>
    </source>
</evidence>
<comment type="caution">
    <text evidence="5">The sequence shown here is derived from an EMBL/GenBank/DDBJ whole genome shotgun (WGS) entry which is preliminary data.</text>
</comment>
<dbReference type="Proteomes" id="UP000430634">
    <property type="component" value="Unassembled WGS sequence"/>
</dbReference>
<accession>A0A6I3SY27</accession>
<reference evidence="5 6" key="3">
    <citation type="submission" date="2019-11" db="EMBL/GenBank/DDBJ databases">
        <title>Type strains purchased from KCTC, JCM and DSMZ.</title>
        <authorList>
            <person name="Lu H."/>
        </authorList>
    </citation>
    <scope>NUCLEOTIDE SEQUENCE [LARGE SCALE GENOMIC DNA]</scope>
    <source>
        <strain evidence="5 6">KCTC 52429</strain>
    </source>
</reference>
<feature type="signal peptide" evidence="2">
    <location>
        <begin position="1"/>
        <end position="22"/>
    </location>
</feature>
<dbReference type="Pfam" id="PF00149">
    <property type="entry name" value="Metallophos"/>
    <property type="match status" value="1"/>
</dbReference>
<feature type="chain" id="PRO_5026099811" evidence="2">
    <location>
        <begin position="23"/>
        <end position="473"/>
    </location>
</feature>
<reference evidence="7" key="2">
    <citation type="journal article" date="2019" name="Int. J. Syst. Evol. Microbiol.">
        <title>The Global Catalogue of Microorganisms (GCM) 10K type strain sequencing project: providing services to taxonomists for standard genome sequencing and annotation.</title>
        <authorList>
            <consortium name="The Broad Institute Genomics Platform"/>
            <consortium name="The Broad Institute Genome Sequencing Center for Infectious Disease"/>
            <person name="Wu L."/>
            <person name="Ma J."/>
        </authorList>
    </citation>
    <scope>NUCLEOTIDE SEQUENCE [LARGE SCALE GENOMIC DNA]</scope>
    <source>
        <strain evidence="7">CGMCC 1.15931</strain>
    </source>
</reference>
<dbReference type="EMBL" id="WNKZ01000029">
    <property type="protein sequence ID" value="MTV53476.1"/>
    <property type="molecule type" value="Genomic_DNA"/>
</dbReference>
<feature type="compositionally biased region" description="Polar residues" evidence="1">
    <location>
        <begin position="73"/>
        <end position="84"/>
    </location>
</feature>
<dbReference type="OrthoDB" id="9763403at2"/>
<keyword evidence="2" id="KW-0732">Signal</keyword>
<evidence type="ECO:0000313" key="6">
    <source>
        <dbReference type="Proteomes" id="UP000430634"/>
    </source>
</evidence>
<dbReference type="PROSITE" id="PS51257">
    <property type="entry name" value="PROKAR_LIPOPROTEIN"/>
    <property type="match status" value="1"/>
</dbReference>
<sequence length="473" mass="50602">MYFPARIATPLLAATLAGCATLAPPAPPVLSAYIVVGEGGAATVRVLSDAATCPPIDIDGRAQPMQLRAPASTVAQRPTASSPADSKPSAFPLLTCELPLPPGTRTATVQGQALPVPQGEPRRIVVIGDTGCRMKKADNAFQACNDADAAPFATVAASAAAWRPDLVVHVGDYHYRENPCPAGNAGCAGSPWGYGWDTWREDLFRPAAPLLRAAPWVVVRGNHESCARGGQGWWRFLDPRPLQPGRDCNRAADDDTGNYSDPYAVPLGPETQLLVVDTAATTWKGLAPGSTGFERYRDAYTRAAALAARVPYNLWANHHPILGFGADLDKNGQRYLQLGDKGLQDSFGSVDPLLLPRNVQAVLSGHAHLWEQVSFSSPHPSQFITGFSGTAEDTVPLPEAPMDVQPAPGAIIDSFSSWVGGFGFMTMERTGPGAWHVEVHDRNGVVQNRCELTGRRSRCDLTQVRTQVRPRAH</sequence>
<dbReference type="GO" id="GO:0016787">
    <property type="term" value="F:hydrolase activity"/>
    <property type="evidence" value="ECO:0007669"/>
    <property type="project" value="InterPro"/>
</dbReference>
<dbReference type="InterPro" id="IPR029052">
    <property type="entry name" value="Metallo-depent_PP-like"/>
</dbReference>
<keyword evidence="7" id="KW-1185">Reference proteome</keyword>
<reference evidence="4" key="4">
    <citation type="submission" date="2024-05" db="EMBL/GenBank/DDBJ databases">
        <authorList>
            <person name="Sun Q."/>
            <person name="Zhou Y."/>
        </authorList>
    </citation>
    <scope>NUCLEOTIDE SEQUENCE</scope>
    <source>
        <strain evidence="4">CGMCC 1.15931</strain>
    </source>
</reference>
<evidence type="ECO:0000313" key="4">
    <source>
        <dbReference type="EMBL" id="GGB95291.1"/>
    </source>
</evidence>
<dbReference type="InterPro" id="IPR004843">
    <property type="entry name" value="Calcineurin-like_PHP"/>
</dbReference>
<dbReference type="AlphaFoldDB" id="A0A6I3SY27"/>
<name>A0A6I3SY27_9BURK</name>